<feature type="compositionally biased region" description="Polar residues" evidence="1">
    <location>
        <begin position="120"/>
        <end position="130"/>
    </location>
</feature>
<accession>A0AA38YTF2</accession>
<gene>
    <name evidence="2" type="ORF">PVL29_024911</name>
</gene>
<name>A0AA38YTF2_VITRO</name>
<evidence type="ECO:0000313" key="3">
    <source>
        <dbReference type="Proteomes" id="UP001168098"/>
    </source>
</evidence>
<organism evidence="2 3">
    <name type="scientific">Vitis rotundifolia</name>
    <name type="common">Muscadine grape</name>
    <dbReference type="NCBI Taxonomy" id="103349"/>
    <lineage>
        <taxon>Eukaryota</taxon>
        <taxon>Viridiplantae</taxon>
        <taxon>Streptophyta</taxon>
        <taxon>Embryophyta</taxon>
        <taxon>Tracheophyta</taxon>
        <taxon>Spermatophyta</taxon>
        <taxon>Magnoliopsida</taxon>
        <taxon>eudicotyledons</taxon>
        <taxon>Gunneridae</taxon>
        <taxon>Pentapetalae</taxon>
        <taxon>rosids</taxon>
        <taxon>Vitales</taxon>
        <taxon>Vitaceae</taxon>
        <taxon>Viteae</taxon>
        <taxon>Vitis</taxon>
    </lineage>
</organism>
<evidence type="ECO:0000256" key="1">
    <source>
        <dbReference type="SAM" id="MobiDB-lite"/>
    </source>
</evidence>
<comment type="caution">
    <text evidence="2">The sequence shown here is derived from an EMBL/GenBank/DDBJ whole genome shotgun (WGS) entry which is preliminary data.</text>
</comment>
<sequence length="130" mass="15073">MKCTLFYSTPSHVSFSPTASHFARRMKSDHMWLLHVPYIRRINMHEVSHIKASFEFMMMSNYAIKRCGVAPAYRNKAECDKYRRMIQFNSNFPPRPHSSTPVLEKIEEGEPNASGCSRYGSESLNTTHHC</sequence>
<keyword evidence="3" id="KW-1185">Reference proteome</keyword>
<proteinExistence type="predicted"/>
<feature type="region of interest" description="Disordered" evidence="1">
    <location>
        <begin position="108"/>
        <end position="130"/>
    </location>
</feature>
<reference evidence="2 3" key="1">
    <citation type="journal article" date="2023" name="BMC Biotechnol.">
        <title>Vitis rotundifolia cv Carlos genome sequencing.</title>
        <authorList>
            <person name="Huff M."/>
            <person name="Hulse-Kemp A."/>
            <person name="Scheffler B."/>
            <person name="Youngblood R."/>
            <person name="Simpson S."/>
            <person name="Babiker E."/>
            <person name="Staton M."/>
        </authorList>
    </citation>
    <scope>NUCLEOTIDE SEQUENCE [LARGE SCALE GENOMIC DNA]</scope>
    <source>
        <tissue evidence="2">Leaf</tissue>
    </source>
</reference>
<dbReference type="AlphaFoldDB" id="A0AA38YTF2"/>
<evidence type="ECO:0000313" key="2">
    <source>
        <dbReference type="EMBL" id="KAJ9676139.1"/>
    </source>
</evidence>
<protein>
    <submittedName>
        <fullName evidence="2">Uncharacterized protein</fullName>
    </submittedName>
</protein>
<dbReference type="Proteomes" id="UP001168098">
    <property type="component" value="Unassembled WGS sequence"/>
</dbReference>
<dbReference type="EMBL" id="JARBHA010000018">
    <property type="protein sequence ID" value="KAJ9676139.1"/>
    <property type="molecule type" value="Genomic_DNA"/>
</dbReference>